<dbReference type="AlphaFoldDB" id="A0A819G787"/>
<keyword evidence="3" id="KW-0560">Oxidoreductase</keyword>
<sequence length="221" mass="25737">MDGVSGITQCAILPNQSFVYTYSTGDQSGTYWYHSHYAIQYGDGLKGVLIIKDQNDPWKNFYQDEEVLQITNWYHTPAYILLQSYLYSGTLDIIHDTGLINGIGQFNCTLNETCSYYRTSIRAGTIKRYRIINTSIYARITLTIDHYWIRATIHPFIDYNKQYHLSIEPNIRAILQYINETDQNIQTIPSIDSFNDDTFIINQSINHEEIFSDQIRINSNE</sequence>
<organism evidence="6 7">
    <name type="scientific">Rotaria sordida</name>
    <dbReference type="NCBI Taxonomy" id="392033"/>
    <lineage>
        <taxon>Eukaryota</taxon>
        <taxon>Metazoa</taxon>
        <taxon>Spiralia</taxon>
        <taxon>Gnathifera</taxon>
        <taxon>Rotifera</taxon>
        <taxon>Eurotatoria</taxon>
        <taxon>Bdelloidea</taxon>
        <taxon>Philodinida</taxon>
        <taxon>Philodinidae</taxon>
        <taxon>Rotaria</taxon>
    </lineage>
</organism>
<evidence type="ECO:0000256" key="2">
    <source>
        <dbReference type="ARBA" id="ARBA00022723"/>
    </source>
</evidence>
<dbReference type="GO" id="GO:0005507">
    <property type="term" value="F:copper ion binding"/>
    <property type="evidence" value="ECO:0007669"/>
    <property type="project" value="InterPro"/>
</dbReference>
<feature type="domain" description="Plastocyanin-like" evidence="5">
    <location>
        <begin position="1"/>
        <end position="55"/>
    </location>
</feature>
<protein>
    <recommendedName>
        <fullName evidence="8">Plastocyanin-like domain-containing protein</fullName>
    </recommendedName>
</protein>
<evidence type="ECO:0000256" key="1">
    <source>
        <dbReference type="ARBA" id="ARBA00010609"/>
    </source>
</evidence>
<dbReference type="GO" id="GO:0016491">
    <property type="term" value="F:oxidoreductase activity"/>
    <property type="evidence" value="ECO:0007669"/>
    <property type="project" value="UniProtKB-KW"/>
</dbReference>
<dbReference type="Pfam" id="PF00394">
    <property type="entry name" value="Cu-oxidase"/>
    <property type="match status" value="1"/>
</dbReference>
<dbReference type="Proteomes" id="UP000663874">
    <property type="component" value="Unassembled WGS sequence"/>
</dbReference>
<dbReference type="InterPro" id="IPR033138">
    <property type="entry name" value="Cu_oxidase_CS"/>
</dbReference>
<dbReference type="InterPro" id="IPR008972">
    <property type="entry name" value="Cupredoxin"/>
</dbReference>
<feature type="domain" description="Plastocyanin-like" evidence="4">
    <location>
        <begin position="66"/>
        <end position="145"/>
    </location>
</feature>
<reference evidence="6" key="1">
    <citation type="submission" date="2021-02" db="EMBL/GenBank/DDBJ databases">
        <authorList>
            <person name="Nowell W R."/>
        </authorList>
    </citation>
    <scope>NUCLEOTIDE SEQUENCE</scope>
</reference>
<dbReference type="PANTHER" id="PTHR11709:SF511">
    <property type="entry name" value="LACCASE"/>
    <property type="match status" value="1"/>
</dbReference>
<dbReference type="EMBL" id="CAJOBE010003350">
    <property type="protein sequence ID" value="CAF3875220.1"/>
    <property type="molecule type" value="Genomic_DNA"/>
</dbReference>
<evidence type="ECO:0008006" key="8">
    <source>
        <dbReference type="Google" id="ProtNLM"/>
    </source>
</evidence>
<keyword evidence="2" id="KW-0479">Metal-binding</keyword>
<dbReference type="InterPro" id="IPR045087">
    <property type="entry name" value="Cu-oxidase_fam"/>
</dbReference>
<accession>A0A819G787</accession>
<proteinExistence type="inferred from homology"/>
<dbReference type="InterPro" id="IPR011707">
    <property type="entry name" value="Cu-oxidase-like_N"/>
</dbReference>
<dbReference type="InterPro" id="IPR001117">
    <property type="entry name" value="Cu-oxidase_2nd"/>
</dbReference>
<comment type="caution">
    <text evidence="6">The sequence shown here is derived from an EMBL/GenBank/DDBJ whole genome shotgun (WGS) entry which is preliminary data.</text>
</comment>
<dbReference type="Pfam" id="PF07732">
    <property type="entry name" value="Cu-oxidase_3"/>
    <property type="match status" value="1"/>
</dbReference>
<evidence type="ECO:0000313" key="7">
    <source>
        <dbReference type="Proteomes" id="UP000663874"/>
    </source>
</evidence>
<dbReference type="Gene3D" id="2.60.40.420">
    <property type="entry name" value="Cupredoxins - blue copper proteins"/>
    <property type="match status" value="2"/>
</dbReference>
<dbReference type="SUPFAM" id="SSF49503">
    <property type="entry name" value="Cupredoxins"/>
    <property type="match status" value="2"/>
</dbReference>
<evidence type="ECO:0000313" key="6">
    <source>
        <dbReference type="EMBL" id="CAF3875220.1"/>
    </source>
</evidence>
<dbReference type="PROSITE" id="PS00079">
    <property type="entry name" value="MULTICOPPER_OXIDASE1"/>
    <property type="match status" value="1"/>
</dbReference>
<dbReference type="PANTHER" id="PTHR11709">
    <property type="entry name" value="MULTI-COPPER OXIDASE"/>
    <property type="match status" value="1"/>
</dbReference>
<name>A0A819G787_9BILA</name>
<evidence type="ECO:0000259" key="4">
    <source>
        <dbReference type="Pfam" id="PF00394"/>
    </source>
</evidence>
<gene>
    <name evidence="6" type="ORF">FNK824_LOCUS19238</name>
</gene>
<comment type="similarity">
    <text evidence="1">Belongs to the multicopper oxidase family.</text>
</comment>
<evidence type="ECO:0000256" key="3">
    <source>
        <dbReference type="ARBA" id="ARBA00023002"/>
    </source>
</evidence>
<evidence type="ECO:0000259" key="5">
    <source>
        <dbReference type="Pfam" id="PF07732"/>
    </source>
</evidence>